<gene>
    <name evidence="3" type="ORF">EDD55_11098</name>
</gene>
<dbReference type="PANTHER" id="PTHR33279:SF6">
    <property type="entry name" value="SULFUR CARRIER PROTEIN YEDF-RELATED"/>
    <property type="match status" value="1"/>
</dbReference>
<protein>
    <submittedName>
        <fullName evidence="3">TusA-related sulfurtransferase</fullName>
    </submittedName>
</protein>
<dbReference type="PROSITE" id="PS01148">
    <property type="entry name" value="UPF0033"/>
    <property type="match status" value="1"/>
</dbReference>
<evidence type="ECO:0000313" key="4">
    <source>
        <dbReference type="Proteomes" id="UP000295304"/>
    </source>
</evidence>
<reference evidence="3 4" key="1">
    <citation type="submission" date="2019-03" db="EMBL/GenBank/DDBJ databases">
        <title>Genomic Encyclopedia of Type Strains, Phase IV (KMG-IV): sequencing the most valuable type-strain genomes for metagenomic binning, comparative biology and taxonomic classification.</title>
        <authorList>
            <person name="Goeker M."/>
        </authorList>
    </citation>
    <scope>NUCLEOTIDE SEQUENCE [LARGE SCALE GENOMIC DNA]</scope>
    <source>
        <strain evidence="3 4">DSM 101688</strain>
    </source>
</reference>
<evidence type="ECO:0000313" key="3">
    <source>
        <dbReference type="EMBL" id="TCS60623.1"/>
    </source>
</evidence>
<dbReference type="CDD" id="cd00291">
    <property type="entry name" value="SirA_YedF_YeeD"/>
    <property type="match status" value="1"/>
</dbReference>
<keyword evidence="4" id="KW-1185">Reference proteome</keyword>
<comment type="caution">
    <text evidence="3">The sequence shown here is derived from an EMBL/GenBank/DDBJ whole genome shotgun (WGS) entry which is preliminary data.</text>
</comment>
<dbReference type="InterPro" id="IPR001455">
    <property type="entry name" value="TusA-like"/>
</dbReference>
<feature type="domain" description="UPF0033" evidence="2">
    <location>
        <begin position="7"/>
        <end position="31"/>
    </location>
</feature>
<dbReference type="Proteomes" id="UP000295304">
    <property type="component" value="Unassembled WGS sequence"/>
</dbReference>
<evidence type="ECO:0000259" key="2">
    <source>
        <dbReference type="PROSITE" id="PS01148"/>
    </source>
</evidence>
<accession>A0A4R3J6X3</accession>
<proteinExistence type="inferred from homology"/>
<dbReference type="SUPFAM" id="SSF64307">
    <property type="entry name" value="SirA-like"/>
    <property type="match status" value="1"/>
</dbReference>
<dbReference type="OrthoDB" id="9797551at2"/>
<evidence type="ECO:0000256" key="1">
    <source>
        <dbReference type="ARBA" id="ARBA00008984"/>
    </source>
</evidence>
<dbReference type="InterPro" id="IPR036868">
    <property type="entry name" value="TusA-like_sf"/>
</dbReference>
<dbReference type="Pfam" id="PF01206">
    <property type="entry name" value="TusA"/>
    <property type="match status" value="1"/>
</dbReference>
<dbReference type="EMBL" id="SLZW01000010">
    <property type="protein sequence ID" value="TCS60623.1"/>
    <property type="molecule type" value="Genomic_DNA"/>
</dbReference>
<dbReference type="PANTHER" id="PTHR33279">
    <property type="entry name" value="SULFUR CARRIER PROTEIN YEDF-RELATED"/>
    <property type="match status" value="1"/>
</dbReference>
<dbReference type="RefSeq" id="WP_132939930.1">
    <property type="nucleotide sequence ID" value="NZ_CP119676.1"/>
</dbReference>
<comment type="similarity">
    <text evidence="1">Belongs to the sulfur carrier protein TusA family.</text>
</comment>
<keyword evidence="3" id="KW-0808">Transferase</keyword>
<dbReference type="Gene3D" id="3.30.110.40">
    <property type="entry name" value="TusA-like domain"/>
    <property type="match status" value="1"/>
</dbReference>
<dbReference type="AlphaFoldDB" id="A0A4R3J6X3"/>
<name>A0A4R3J6X3_9PROT</name>
<organism evidence="3 4">
    <name type="scientific">Varunaivibrio sulfuroxidans</name>
    <dbReference type="NCBI Taxonomy" id="1773489"/>
    <lineage>
        <taxon>Bacteria</taxon>
        <taxon>Pseudomonadati</taxon>
        <taxon>Pseudomonadota</taxon>
        <taxon>Alphaproteobacteria</taxon>
        <taxon>Rhodospirillales</taxon>
        <taxon>Magnetovibrionaceae</taxon>
        <taxon>Varunaivibrio</taxon>
    </lineage>
</organism>
<dbReference type="GO" id="GO:0016740">
    <property type="term" value="F:transferase activity"/>
    <property type="evidence" value="ECO:0007669"/>
    <property type="project" value="UniProtKB-KW"/>
</dbReference>
<sequence>MSERTTIDARGAFCPGPLMELIAALKLVNIGDEIEILSTDKGTANDVPEWVAKVGHEMVGVTQRDDDAWSVVVRKAK</sequence>